<reference evidence="2 3" key="1">
    <citation type="submission" date="2016-10" db="EMBL/GenBank/DDBJ databases">
        <title>Alkaliphiles isolated from bioreactors.</title>
        <authorList>
            <person name="Salah Z."/>
            <person name="Rout S.P."/>
            <person name="Humphreys P.N."/>
        </authorList>
    </citation>
    <scope>NUCLEOTIDE SEQUENCE [LARGE SCALE GENOMIC DNA]</scope>
    <source>
        <strain evidence="2 3">ZS02</strain>
    </source>
</reference>
<sequence length="96" mass="10284">MVLKATDQESPAHAQGLERAYRMALGLEAAARQRLGDSDPPFIDLTQWLLASELLNVLDELRTGLLRSSLPEEDGRCPDGSALLCPGNPDNGGLAL</sequence>
<comment type="caution">
    <text evidence="2">The sequence shown here is derived from an EMBL/GenBank/DDBJ whole genome shotgun (WGS) entry which is preliminary data.</text>
</comment>
<dbReference type="AlphaFoldDB" id="A0A1R1I0T9"/>
<gene>
    <name evidence="2" type="ORF">BJN45_13610</name>
</gene>
<evidence type="ECO:0000313" key="3">
    <source>
        <dbReference type="Proteomes" id="UP000187526"/>
    </source>
</evidence>
<name>A0A1R1I0T9_9RHOO</name>
<dbReference type="EMBL" id="MTHD01000005">
    <property type="protein sequence ID" value="OMG52347.1"/>
    <property type="molecule type" value="Genomic_DNA"/>
</dbReference>
<organism evidence="2 3">
    <name type="scientific">Azonexus hydrophilus</name>
    <dbReference type="NCBI Taxonomy" id="418702"/>
    <lineage>
        <taxon>Bacteria</taxon>
        <taxon>Pseudomonadati</taxon>
        <taxon>Pseudomonadota</taxon>
        <taxon>Betaproteobacteria</taxon>
        <taxon>Rhodocyclales</taxon>
        <taxon>Azonexaceae</taxon>
        <taxon>Azonexus</taxon>
    </lineage>
</organism>
<evidence type="ECO:0000256" key="1">
    <source>
        <dbReference type="SAM" id="MobiDB-lite"/>
    </source>
</evidence>
<protein>
    <submittedName>
        <fullName evidence="2">Uncharacterized protein</fullName>
    </submittedName>
</protein>
<accession>A0A1R1I0T9</accession>
<dbReference type="Proteomes" id="UP000187526">
    <property type="component" value="Unassembled WGS sequence"/>
</dbReference>
<dbReference type="STRING" id="418702.BJN45_13610"/>
<evidence type="ECO:0000313" key="2">
    <source>
        <dbReference type="EMBL" id="OMG52347.1"/>
    </source>
</evidence>
<keyword evidence="3" id="KW-1185">Reference proteome</keyword>
<feature type="region of interest" description="Disordered" evidence="1">
    <location>
        <begin position="69"/>
        <end position="96"/>
    </location>
</feature>
<proteinExistence type="predicted"/>